<proteinExistence type="predicted"/>
<accession>A0A6A4GK95</accession>
<evidence type="ECO:0000313" key="1">
    <source>
        <dbReference type="EMBL" id="KAE9386061.1"/>
    </source>
</evidence>
<protein>
    <submittedName>
        <fullName evidence="1">Uncharacterized protein</fullName>
    </submittedName>
</protein>
<keyword evidence="2" id="KW-1185">Reference proteome</keyword>
<sequence>ITGYEHAVFRGFETIEVAQAHYEEAKAIGIIQLLKEDTWCNDIYIVVQGAKPGVYLRW</sequence>
<organism evidence="1 2">
    <name type="scientific">Gymnopus androsaceus JB14</name>
    <dbReference type="NCBI Taxonomy" id="1447944"/>
    <lineage>
        <taxon>Eukaryota</taxon>
        <taxon>Fungi</taxon>
        <taxon>Dikarya</taxon>
        <taxon>Basidiomycota</taxon>
        <taxon>Agaricomycotina</taxon>
        <taxon>Agaricomycetes</taxon>
        <taxon>Agaricomycetidae</taxon>
        <taxon>Agaricales</taxon>
        <taxon>Marasmiineae</taxon>
        <taxon>Omphalotaceae</taxon>
        <taxon>Gymnopus</taxon>
    </lineage>
</organism>
<name>A0A6A4GK95_9AGAR</name>
<gene>
    <name evidence="1" type="ORF">BT96DRAFT_839852</name>
</gene>
<reference evidence="1" key="1">
    <citation type="journal article" date="2019" name="Environ. Microbiol.">
        <title>Fungal ecological strategies reflected in gene transcription - a case study of two litter decomposers.</title>
        <authorList>
            <person name="Barbi F."/>
            <person name="Kohler A."/>
            <person name="Barry K."/>
            <person name="Baskaran P."/>
            <person name="Daum C."/>
            <person name="Fauchery L."/>
            <person name="Ihrmark K."/>
            <person name="Kuo A."/>
            <person name="LaButti K."/>
            <person name="Lipzen A."/>
            <person name="Morin E."/>
            <person name="Grigoriev I.V."/>
            <person name="Henrissat B."/>
            <person name="Lindahl B."/>
            <person name="Martin F."/>
        </authorList>
    </citation>
    <scope>NUCLEOTIDE SEQUENCE</scope>
    <source>
        <strain evidence="1">JB14</strain>
    </source>
</reference>
<feature type="non-terminal residue" evidence="1">
    <location>
        <position position="1"/>
    </location>
</feature>
<dbReference type="EMBL" id="ML769916">
    <property type="protein sequence ID" value="KAE9386061.1"/>
    <property type="molecule type" value="Genomic_DNA"/>
</dbReference>
<dbReference type="Proteomes" id="UP000799118">
    <property type="component" value="Unassembled WGS sequence"/>
</dbReference>
<dbReference type="OrthoDB" id="3037695at2759"/>
<dbReference type="AlphaFoldDB" id="A0A6A4GK95"/>
<evidence type="ECO:0000313" key="2">
    <source>
        <dbReference type="Proteomes" id="UP000799118"/>
    </source>
</evidence>